<dbReference type="InterPro" id="IPR036188">
    <property type="entry name" value="FAD/NAD-bd_sf"/>
</dbReference>
<keyword evidence="3" id="KW-1185">Reference proteome</keyword>
<dbReference type="PRINTS" id="PR00411">
    <property type="entry name" value="PNDRDTASEI"/>
</dbReference>
<dbReference type="SUPFAM" id="SSF51905">
    <property type="entry name" value="FAD/NAD(P)-binding domain"/>
    <property type="match status" value="1"/>
</dbReference>
<organism evidence="2 3">
    <name type="scientific">Pseudotabrizicola alkalilacus</name>
    <dbReference type="NCBI Taxonomy" id="2305252"/>
    <lineage>
        <taxon>Bacteria</taxon>
        <taxon>Pseudomonadati</taxon>
        <taxon>Pseudomonadota</taxon>
        <taxon>Alphaproteobacteria</taxon>
        <taxon>Rhodobacterales</taxon>
        <taxon>Paracoccaceae</taxon>
        <taxon>Pseudotabrizicola</taxon>
    </lineage>
</organism>
<dbReference type="PANTHER" id="PTHR43539">
    <property type="entry name" value="FLAVIN-BINDING MONOOXYGENASE-LIKE PROTEIN (AFU_ORTHOLOGUE AFUA_4G09220)"/>
    <property type="match status" value="1"/>
</dbReference>
<reference evidence="2 3" key="1">
    <citation type="submission" date="2018-08" db="EMBL/GenBank/DDBJ databases">
        <title>Flavobacterium tibetense sp. nov., isolated from a wetland YonghuCo on Tibetan Plateau.</title>
        <authorList>
            <person name="Phurbu D."/>
            <person name="Lu H."/>
            <person name="Xing P."/>
        </authorList>
    </citation>
    <scope>NUCLEOTIDE SEQUENCE [LARGE SCALE GENOMIC DNA]</scope>
    <source>
        <strain evidence="2 3">DJC</strain>
    </source>
</reference>
<dbReference type="EMBL" id="QWEY01000008">
    <property type="protein sequence ID" value="RGP36574.1"/>
    <property type="molecule type" value="Genomic_DNA"/>
</dbReference>
<dbReference type="Pfam" id="PF13738">
    <property type="entry name" value="Pyr_redox_3"/>
    <property type="match status" value="1"/>
</dbReference>
<dbReference type="PRINTS" id="PR00368">
    <property type="entry name" value="FADPNR"/>
</dbReference>
<dbReference type="OrthoDB" id="7279140at2"/>
<dbReference type="GO" id="GO:0050660">
    <property type="term" value="F:flavin adenine dinucleotide binding"/>
    <property type="evidence" value="ECO:0007669"/>
    <property type="project" value="TreeGrafter"/>
</dbReference>
<dbReference type="Gene3D" id="3.50.50.60">
    <property type="entry name" value="FAD/NAD(P)-binding domain"/>
    <property type="match status" value="1"/>
</dbReference>
<evidence type="ECO:0000313" key="3">
    <source>
        <dbReference type="Proteomes" id="UP000284547"/>
    </source>
</evidence>
<name>A0A411Z0J3_9RHOB</name>
<evidence type="ECO:0000313" key="2">
    <source>
        <dbReference type="EMBL" id="RGP36574.1"/>
    </source>
</evidence>
<dbReference type="InterPro" id="IPR050982">
    <property type="entry name" value="Auxin_biosynth/cation_transpt"/>
</dbReference>
<dbReference type="Proteomes" id="UP000284547">
    <property type="component" value="Unassembled WGS sequence"/>
</dbReference>
<dbReference type="GO" id="GO:0004497">
    <property type="term" value="F:monooxygenase activity"/>
    <property type="evidence" value="ECO:0007669"/>
    <property type="project" value="TreeGrafter"/>
</dbReference>
<dbReference type="PANTHER" id="PTHR43539:SF78">
    <property type="entry name" value="FLAVIN-CONTAINING MONOOXYGENASE"/>
    <property type="match status" value="1"/>
</dbReference>
<keyword evidence="1" id="KW-0560">Oxidoreductase</keyword>
<comment type="caution">
    <text evidence="2">The sequence shown here is derived from an EMBL/GenBank/DDBJ whole genome shotgun (WGS) entry which is preliminary data.</text>
</comment>
<protein>
    <submittedName>
        <fullName evidence="2">FAD-dependent oxidoreductase</fullName>
    </submittedName>
</protein>
<proteinExistence type="predicted"/>
<gene>
    <name evidence="2" type="ORF">D1012_14855</name>
</gene>
<evidence type="ECO:0000256" key="1">
    <source>
        <dbReference type="ARBA" id="ARBA00023002"/>
    </source>
</evidence>
<accession>A0A411Z0J3</accession>
<dbReference type="AlphaFoldDB" id="A0A411Z0J3"/>
<sequence length="456" mass="46429">MSMTKTVAILGAGPVGLAAAAQVLERQLIPLILEQGQAAGHAVRGWAHVPMFSNWRYNLDAAATRRLAALGWVPPDPEAYPTGADLVAGYIDPLAHSLQPWLQTGQRVVAISRDGVDKIKDAGRAAAPFVIETDGPVGRQFHRADAVIDATGTWFQPNPGGAGRPVPGEVGQAGLSYGMPDVAGVARQRFAGRQVAVLGGGHSAVGTLIALAGLPGPAPVWLCRADSVTRALGGGAADQLAARGALGVDIARLLAGGRIRLEAGFRLAAIEGQAPLVAVAADGRRVAAEELIVATGFRPDLSILRELRVALDPALECPPALAPLIDPNLHACGTVRPHGAAELAHPEPGFYIAGMKSYGRAPTFLLATGHEQVRSIVAAIAGDHQAAARVELELPETGVCNGPGVAAVAAGSACCGGPAKAERTACCAADEAAKAVEAAGCGCEGSKERTSASTCC</sequence>